<keyword evidence="1" id="KW-0472">Membrane</keyword>
<keyword evidence="3" id="KW-1185">Reference proteome</keyword>
<keyword evidence="1" id="KW-1133">Transmembrane helix</keyword>
<comment type="caution">
    <text evidence="2">The sequence shown here is derived from an EMBL/GenBank/DDBJ whole genome shotgun (WGS) entry which is preliminary data.</text>
</comment>
<evidence type="ECO:0000256" key="1">
    <source>
        <dbReference type="SAM" id="Phobius"/>
    </source>
</evidence>
<protein>
    <recommendedName>
        <fullName evidence="4">AAA ATPase AAA+ lid domain-containing protein</fullName>
    </recommendedName>
</protein>
<proteinExistence type="predicted"/>
<organism evidence="2 3">
    <name type="scientific">Flemingia macrophylla</name>
    <dbReference type="NCBI Taxonomy" id="520843"/>
    <lineage>
        <taxon>Eukaryota</taxon>
        <taxon>Viridiplantae</taxon>
        <taxon>Streptophyta</taxon>
        <taxon>Embryophyta</taxon>
        <taxon>Tracheophyta</taxon>
        <taxon>Spermatophyta</taxon>
        <taxon>Magnoliopsida</taxon>
        <taxon>eudicotyledons</taxon>
        <taxon>Gunneridae</taxon>
        <taxon>Pentapetalae</taxon>
        <taxon>rosids</taxon>
        <taxon>fabids</taxon>
        <taxon>Fabales</taxon>
        <taxon>Fabaceae</taxon>
        <taxon>Papilionoideae</taxon>
        <taxon>50 kb inversion clade</taxon>
        <taxon>NPAAA clade</taxon>
        <taxon>indigoferoid/millettioid clade</taxon>
        <taxon>Phaseoleae</taxon>
        <taxon>Flemingia</taxon>
    </lineage>
</organism>
<dbReference type="EMBL" id="JBGMDY010000001">
    <property type="protein sequence ID" value="KAL2349151.1"/>
    <property type="molecule type" value="Genomic_DNA"/>
</dbReference>
<reference evidence="2 3" key="1">
    <citation type="submission" date="2024-08" db="EMBL/GenBank/DDBJ databases">
        <title>Insights into the chromosomal genome structure of Flemingia macrophylla.</title>
        <authorList>
            <person name="Ding Y."/>
            <person name="Zhao Y."/>
            <person name="Bi W."/>
            <person name="Wu M."/>
            <person name="Zhao G."/>
            <person name="Gong Y."/>
            <person name="Li W."/>
            <person name="Zhang P."/>
        </authorList>
    </citation>
    <scope>NUCLEOTIDE SEQUENCE [LARGE SCALE GENOMIC DNA]</scope>
    <source>
        <strain evidence="2">DYQJB</strain>
        <tissue evidence="2">Leaf</tissue>
    </source>
</reference>
<gene>
    <name evidence="2" type="ORF">Fmac_003151</name>
</gene>
<keyword evidence="1" id="KW-0812">Transmembrane</keyword>
<name>A0ABD1NLY7_9FABA</name>
<evidence type="ECO:0000313" key="2">
    <source>
        <dbReference type="EMBL" id="KAL2349151.1"/>
    </source>
</evidence>
<evidence type="ECO:0008006" key="4">
    <source>
        <dbReference type="Google" id="ProtNLM"/>
    </source>
</evidence>
<dbReference type="AlphaFoldDB" id="A0ABD1NLY7"/>
<sequence>MRYLLCVHTHKMKTWNDVDLRRPPEDTELFAGTELEGLCKEAGIVALREDISATGVCDRHVQIAKNSIKPELTKVEIDSYSSFMKTSSRTLPNHFEAGLKPVKSKKNRLDPLSLVKIGVVGCLLLLLLNTISCMENKVYMI</sequence>
<feature type="transmembrane region" description="Helical" evidence="1">
    <location>
        <begin position="113"/>
        <end position="131"/>
    </location>
</feature>
<dbReference type="Proteomes" id="UP001603857">
    <property type="component" value="Unassembled WGS sequence"/>
</dbReference>
<evidence type="ECO:0000313" key="3">
    <source>
        <dbReference type="Proteomes" id="UP001603857"/>
    </source>
</evidence>
<dbReference type="Gene3D" id="1.10.8.60">
    <property type="match status" value="1"/>
</dbReference>
<accession>A0ABD1NLY7</accession>